<feature type="region of interest" description="Disordered" evidence="8">
    <location>
        <begin position="1"/>
        <end position="41"/>
    </location>
</feature>
<feature type="compositionally biased region" description="Polar residues" evidence="8">
    <location>
        <begin position="142"/>
        <end position="151"/>
    </location>
</feature>
<dbReference type="Gene3D" id="2.60.200.30">
    <property type="entry name" value="Probable inorganic polyphosphate/atp-NAD kinase, domain 2"/>
    <property type="match status" value="1"/>
</dbReference>
<name>A0A7S0RW49_9CHLO</name>
<dbReference type="HAMAP" id="MF_00361">
    <property type="entry name" value="NAD_kinase"/>
    <property type="match status" value="1"/>
</dbReference>
<proteinExistence type="inferred from homology"/>
<evidence type="ECO:0000256" key="8">
    <source>
        <dbReference type="SAM" id="MobiDB-lite"/>
    </source>
</evidence>
<keyword evidence="4" id="KW-0418">Kinase</keyword>
<evidence type="ECO:0000256" key="3">
    <source>
        <dbReference type="ARBA" id="ARBA00022741"/>
    </source>
</evidence>
<dbReference type="Gene3D" id="3.40.50.10330">
    <property type="entry name" value="Probable inorganic polyphosphate/atp-NAD kinase, domain 1"/>
    <property type="match status" value="1"/>
</dbReference>
<gene>
    <name evidence="9" type="ORF">POBO1169_LOCUS19061</name>
</gene>
<dbReference type="GO" id="GO:0003951">
    <property type="term" value="F:NAD+ kinase activity"/>
    <property type="evidence" value="ECO:0007669"/>
    <property type="project" value="InterPro"/>
</dbReference>
<evidence type="ECO:0000256" key="6">
    <source>
        <dbReference type="ARBA" id="ARBA00022857"/>
    </source>
</evidence>
<feature type="region of interest" description="Disordered" evidence="8">
    <location>
        <begin position="126"/>
        <end position="151"/>
    </location>
</feature>
<evidence type="ECO:0000256" key="1">
    <source>
        <dbReference type="ARBA" id="ARBA00010995"/>
    </source>
</evidence>
<keyword evidence="3" id="KW-0547">Nucleotide-binding</keyword>
<keyword evidence="5" id="KW-0067">ATP-binding</keyword>
<dbReference type="GO" id="GO:0006741">
    <property type="term" value="P:NADP+ biosynthetic process"/>
    <property type="evidence" value="ECO:0007669"/>
    <property type="project" value="InterPro"/>
</dbReference>
<comment type="similarity">
    <text evidence="1">Belongs to the NAD kinase family.</text>
</comment>
<evidence type="ECO:0000256" key="2">
    <source>
        <dbReference type="ARBA" id="ARBA00022679"/>
    </source>
</evidence>
<dbReference type="Pfam" id="PF20143">
    <property type="entry name" value="NAD_kinase_C"/>
    <property type="match status" value="1"/>
</dbReference>
<feature type="compositionally biased region" description="Basic residues" evidence="8">
    <location>
        <begin position="19"/>
        <end position="35"/>
    </location>
</feature>
<evidence type="ECO:0000313" key="9">
    <source>
        <dbReference type="EMBL" id="CAD8689333.1"/>
    </source>
</evidence>
<dbReference type="Pfam" id="PF01513">
    <property type="entry name" value="NAD_kinase"/>
    <property type="match status" value="1"/>
</dbReference>
<dbReference type="GO" id="GO:0019674">
    <property type="term" value="P:NAD+ metabolic process"/>
    <property type="evidence" value="ECO:0007669"/>
    <property type="project" value="InterPro"/>
</dbReference>
<dbReference type="InterPro" id="IPR016064">
    <property type="entry name" value="NAD/diacylglycerol_kinase_sf"/>
</dbReference>
<keyword evidence="2" id="KW-0808">Transferase</keyword>
<dbReference type="GO" id="GO:0005524">
    <property type="term" value="F:ATP binding"/>
    <property type="evidence" value="ECO:0007669"/>
    <property type="project" value="UniProtKB-KW"/>
</dbReference>
<dbReference type="FunFam" id="2.60.200.30:FF:000009">
    <property type="entry name" value="Poly(P)/ATP NAD kinase"/>
    <property type="match status" value="1"/>
</dbReference>
<sequence length="553" mass="60857">MALHTSIPHHSHVAPQVHRSLHKSHPCGRAGRAHQKAQCSTDGRIGRPFQLVSRQRSYLRSANEQRTISSANETEMQDIVVPNILQGGDASESEKNEQALRQYTAVLAASVWMAKSRLAKDEGSDAFLVDEPDGNDKEPPSAQHSMNSSFQQAVNDKKLMNSRPGCSVGVYLVRSDGQSCYREQVTDGVFRHSHPSTQQLLIMWQEAPRTILVLKKLGIALLAQCVEVVEMLVKEGMEGSKVLVEPQVYEEISEAVATGQVDGEMLKSIHILSPSSQVDLIMCLGGDGVILHASSLFQGPCPPLLGFNLGSMGFLAPHTFTGMKKSVEEAMMLSAPNEDEKYQRNLAPCDGVPITLRMRLYCEIWTNGTRKEDTEGFHILNELVIDRGPSSFLSMIECYELTLNNELRLLTKVQADGLIVSTATGSTAYSVSAGGSMVHPSVPAILVTPICPHSLSFRPVVLPDSAVILLRVPEDARSTAWVCFDGKSRQEVKRGDGVMIQMSQYPMPTINWGDQMSEFVGSLVRCLNWNDREEQKPLTDVGPLNAMFQKVTF</sequence>
<dbReference type="AlphaFoldDB" id="A0A7S0RW49"/>
<protein>
    <recommendedName>
        <fullName evidence="10">NAD(+) kinase</fullName>
    </recommendedName>
</protein>
<keyword evidence="6" id="KW-0521">NADP</keyword>
<dbReference type="PANTHER" id="PTHR20275:SF6">
    <property type="entry name" value="NAD KINASE 2, CHLOROPLASTIC"/>
    <property type="match status" value="1"/>
</dbReference>
<dbReference type="InterPro" id="IPR017437">
    <property type="entry name" value="ATP-NAD_kinase_PpnK-typ_C"/>
</dbReference>
<organism evidence="9">
    <name type="scientific">Pyramimonas obovata</name>
    <dbReference type="NCBI Taxonomy" id="1411642"/>
    <lineage>
        <taxon>Eukaryota</taxon>
        <taxon>Viridiplantae</taxon>
        <taxon>Chlorophyta</taxon>
        <taxon>Pyramimonadophyceae</taxon>
        <taxon>Pyramimonadales</taxon>
        <taxon>Pyramimonadaceae</taxon>
        <taxon>Pyramimonas</taxon>
        <taxon>Pyramimonas incertae sedis</taxon>
    </lineage>
</organism>
<evidence type="ECO:0000256" key="5">
    <source>
        <dbReference type="ARBA" id="ARBA00022840"/>
    </source>
</evidence>
<keyword evidence="7" id="KW-0520">NAD</keyword>
<reference evidence="9" key="1">
    <citation type="submission" date="2021-01" db="EMBL/GenBank/DDBJ databases">
        <authorList>
            <person name="Corre E."/>
            <person name="Pelletier E."/>
            <person name="Niang G."/>
            <person name="Scheremetjew M."/>
            <person name="Finn R."/>
            <person name="Kale V."/>
            <person name="Holt S."/>
            <person name="Cochrane G."/>
            <person name="Meng A."/>
            <person name="Brown T."/>
            <person name="Cohen L."/>
        </authorList>
    </citation>
    <scope>NUCLEOTIDE SEQUENCE</scope>
    <source>
        <strain evidence="9">CCMP722</strain>
    </source>
</reference>
<dbReference type="PANTHER" id="PTHR20275">
    <property type="entry name" value="NAD KINASE"/>
    <property type="match status" value="1"/>
</dbReference>
<dbReference type="InterPro" id="IPR002504">
    <property type="entry name" value="NADK"/>
</dbReference>
<evidence type="ECO:0000256" key="4">
    <source>
        <dbReference type="ARBA" id="ARBA00022777"/>
    </source>
</evidence>
<dbReference type="EMBL" id="HBFA01038084">
    <property type="protein sequence ID" value="CAD8689333.1"/>
    <property type="molecule type" value="Transcribed_RNA"/>
</dbReference>
<evidence type="ECO:0008006" key="10">
    <source>
        <dbReference type="Google" id="ProtNLM"/>
    </source>
</evidence>
<evidence type="ECO:0000256" key="7">
    <source>
        <dbReference type="ARBA" id="ARBA00023027"/>
    </source>
</evidence>
<dbReference type="InterPro" id="IPR017438">
    <property type="entry name" value="ATP-NAD_kinase_N"/>
</dbReference>
<accession>A0A7S0RW49</accession>
<dbReference type="SUPFAM" id="SSF111331">
    <property type="entry name" value="NAD kinase/diacylglycerol kinase-like"/>
    <property type="match status" value="1"/>
</dbReference>